<feature type="non-terminal residue" evidence="1">
    <location>
        <position position="52"/>
    </location>
</feature>
<dbReference type="Proteomes" id="UP001529510">
    <property type="component" value="Unassembled WGS sequence"/>
</dbReference>
<proteinExistence type="predicted"/>
<dbReference type="AlphaFoldDB" id="A0ABD0PBV9"/>
<dbReference type="EMBL" id="JAMKFB020000017">
    <property type="protein sequence ID" value="KAL0170568.1"/>
    <property type="molecule type" value="Genomic_DNA"/>
</dbReference>
<protein>
    <submittedName>
        <fullName evidence="1">Uncharacterized protein</fullName>
    </submittedName>
</protein>
<sequence length="52" mass="5910">MLDDSEVVGENELEFFAKLYLFEPEYTDSELVICSIVDAHPRASATRAFVLK</sequence>
<keyword evidence="2" id="KW-1185">Reference proteome</keyword>
<gene>
    <name evidence="1" type="ORF">M9458_035164</name>
</gene>
<name>A0ABD0PBV9_CIRMR</name>
<accession>A0ABD0PBV9</accession>
<organism evidence="1 2">
    <name type="scientific">Cirrhinus mrigala</name>
    <name type="common">Mrigala</name>
    <dbReference type="NCBI Taxonomy" id="683832"/>
    <lineage>
        <taxon>Eukaryota</taxon>
        <taxon>Metazoa</taxon>
        <taxon>Chordata</taxon>
        <taxon>Craniata</taxon>
        <taxon>Vertebrata</taxon>
        <taxon>Euteleostomi</taxon>
        <taxon>Actinopterygii</taxon>
        <taxon>Neopterygii</taxon>
        <taxon>Teleostei</taxon>
        <taxon>Ostariophysi</taxon>
        <taxon>Cypriniformes</taxon>
        <taxon>Cyprinidae</taxon>
        <taxon>Labeoninae</taxon>
        <taxon>Labeonini</taxon>
        <taxon>Cirrhinus</taxon>
    </lineage>
</organism>
<reference evidence="1 2" key="1">
    <citation type="submission" date="2024-05" db="EMBL/GenBank/DDBJ databases">
        <title>Genome sequencing and assembly of Indian major carp, Cirrhinus mrigala (Hamilton, 1822).</title>
        <authorList>
            <person name="Mohindra V."/>
            <person name="Chowdhury L.M."/>
            <person name="Lal K."/>
            <person name="Jena J.K."/>
        </authorList>
    </citation>
    <scope>NUCLEOTIDE SEQUENCE [LARGE SCALE GENOMIC DNA]</scope>
    <source>
        <strain evidence="1">CM1030</strain>
        <tissue evidence="1">Blood</tissue>
    </source>
</reference>
<evidence type="ECO:0000313" key="1">
    <source>
        <dbReference type="EMBL" id="KAL0170568.1"/>
    </source>
</evidence>
<evidence type="ECO:0000313" key="2">
    <source>
        <dbReference type="Proteomes" id="UP001529510"/>
    </source>
</evidence>
<comment type="caution">
    <text evidence="1">The sequence shown here is derived from an EMBL/GenBank/DDBJ whole genome shotgun (WGS) entry which is preliminary data.</text>
</comment>